<gene>
    <name evidence="1" type="ORF">Y981_04575</name>
</gene>
<evidence type="ECO:0000313" key="2">
    <source>
        <dbReference type="Proteomes" id="UP000027059"/>
    </source>
</evidence>
<proteinExistence type="predicted"/>
<dbReference type="AlphaFoldDB" id="A0A059XSL4"/>
<keyword evidence="2" id="KW-1185">Reference proteome</keyword>
<reference evidence="2" key="1">
    <citation type="submission" date="2014-02" db="EMBL/GenBank/DDBJ databases">
        <title>Complete genome sequence and comparative genomic analysis of the nitrogen-fixing bacterium Leptospirillum ferriphilum YSK.</title>
        <authorList>
            <person name="Guo X."/>
            <person name="Yin H."/>
            <person name="Liang Y."/>
            <person name="Hu Q."/>
            <person name="Ma L."/>
            <person name="Xiao Y."/>
            <person name="Zhang X."/>
            <person name="Qiu G."/>
            <person name="Liu X."/>
        </authorList>
    </citation>
    <scope>NUCLEOTIDE SEQUENCE [LARGE SCALE GENOMIC DNA]</scope>
    <source>
        <strain evidence="2">YSK</strain>
    </source>
</reference>
<sequence length="304" mass="34152">MSSDLKLADKLILVRLLLSLTGRSASSFASEIGVFRGSITQWLKHGVSSLGVEKQGELLGRLGVSGGTLSPHIVHRWKVFDDLSNLQKMLSFISESISTVPEIVRLGPITPNPVHLSKYPFSEFLYAITGSFHALLRRSIPATSPAISIWNIEKVFRDNLTGRRILDWKQNIQKDGNFDNEPTIRVENSIFDKWWSDKNEVVSLEEFNQALTPVNPFSDSIICDEPDWILVERIIGKKCPKSISIKNLSRMTQAELKETLGLTDVQTKKLSAAFILGERLANLEIDLPDVLIKEKLEKSKKVDE</sequence>
<dbReference type="KEGG" id="lfp:Y981_04575"/>
<dbReference type="RefSeq" id="WP_038504977.1">
    <property type="nucleotide sequence ID" value="NZ_CP007243.1"/>
</dbReference>
<accession>A0A059XSL4</accession>
<organism evidence="1 2">
    <name type="scientific">Leptospirillum ferriphilum YSK</name>
    <dbReference type="NCBI Taxonomy" id="1441628"/>
    <lineage>
        <taxon>Bacteria</taxon>
        <taxon>Pseudomonadati</taxon>
        <taxon>Nitrospirota</taxon>
        <taxon>Nitrospiria</taxon>
        <taxon>Nitrospirales</taxon>
        <taxon>Nitrospiraceae</taxon>
        <taxon>Leptospirillum</taxon>
    </lineage>
</organism>
<dbReference type="HOGENOM" id="CLU_914650_0_0_0"/>
<dbReference type="EMBL" id="CP007243">
    <property type="protein sequence ID" value="AIA31614.1"/>
    <property type="molecule type" value="Genomic_DNA"/>
</dbReference>
<dbReference type="Proteomes" id="UP000027059">
    <property type="component" value="Chromosome"/>
</dbReference>
<protein>
    <submittedName>
        <fullName evidence="1">Uncharacterized protein</fullName>
    </submittedName>
</protein>
<evidence type="ECO:0000313" key="1">
    <source>
        <dbReference type="EMBL" id="AIA31614.1"/>
    </source>
</evidence>
<reference evidence="1 2" key="2">
    <citation type="journal article" date="2015" name="Biomed. Res. Int.">
        <title>Effects of Arsenite Resistance on the Growth and Functional Gene Expression of Leptospirillum ferriphilum and Acidithiobacillus thiooxidans in Pure Culture and Coculture.</title>
        <authorList>
            <person name="Jiang H."/>
            <person name="Liang Y."/>
            <person name="Yin H."/>
            <person name="Xiao Y."/>
            <person name="Guo X."/>
            <person name="Xu Y."/>
            <person name="Hu Q."/>
            <person name="Liu H."/>
            <person name="Liu X."/>
        </authorList>
    </citation>
    <scope>NUCLEOTIDE SEQUENCE [LARGE SCALE GENOMIC DNA]</scope>
    <source>
        <strain evidence="1 2">YSK</strain>
    </source>
</reference>
<name>A0A059XSL4_9BACT</name>